<evidence type="ECO:0000313" key="2">
    <source>
        <dbReference type="Proteomes" id="UP000038009"/>
    </source>
</evidence>
<dbReference type="VEuPathDB" id="TriTrypDB:Lsey_0021_0250"/>
<proteinExistence type="predicted"/>
<dbReference type="OMA" id="MHYEKAV"/>
<dbReference type="Gene3D" id="3.10.129.10">
    <property type="entry name" value="Hotdog Thioesterase"/>
    <property type="match status" value="1"/>
</dbReference>
<dbReference type="Proteomes" id="UP000038009">
    <property type="component" value="Unassembled WGS sequence"/>
</dbReference>
<organism evidence="1 2">
    <name type="scientific">Leptomonas seymouri</name>
    <dbReference type="NCBI Taxonomy" id="5684"/>
    <lineage>
        <taxon>Eukaryota</taxon>
        <taxon>Discoba</taxon>
        <taxon>Euglenozoa</taxon>
        <taxon>Kinetoplastea</taxon>
        <taxon>Metakinetoplastina</taxon>
        <taxon>Trypanosomatida</taxon>
        <taxon>Trypanosomatidae</taxon>
        <taxon>Leishmaniinae</taxon>
        <taxon>Leptomonas</taxon>
    </lineage>
</organism>
<comment type="caution">
    <text evidence="1">The sequence shown here is derived from an EMBL/GenBank/DDBJ whole genome shotgun (WGS) entry which is preliminary data.</text>
</comment>
<gene>
    <name evidence="1" type="ORF">ABL78_1324</name>
</gene>
<evidence type="ECO:0000313" key="1">
    <source>
        <dbReference type="EMBL" id="KPI89556.1"/>
    </source>
</evidence>
<protein>
    <recommendedName>
        <fullName evidence="3">Thioesterase domain-containing protein</fullName>
    </recommendedName>
</protein>
<accession>A0A0N0P855</accession>
<dbReference type="AlphaFoldDB" id="A0A0N0P855"/>
<sequence length="215" mass="24160">MLKRQSLWVPLVKHNPAFLNGFRQFLRNNPVTTLSVSSMNLNPEEIQVLAVPDARHPLKQVAAMMAFPVQVTPAACECVYDDAHHTKPALHREIAFGLATTVCDSYNSFHVMERLLPHFNAHVSVNIQAQMTRPLREGEKAVVISSIDKMGKRLVYCKSEFFLELAEGSGVLTPELVEREQNLKTIDDLRAALMNYEKVMNGTHVKSILPEGRAK</sequence>
<evidence type="ECO:0008006" key="3">
    <source>
        <dbReference type="Google" id="ProtNLM"/>
    </source>
</evidence>
<name>A0A0N0P855_LEPSE</name>
<reference evidence="1 2" key="1">
    <citation type="journal article" date="2015" name="PLoS Pathog.">
        <title>Leptomonas seymouri: Adaptations to the Dixenous Life Cycle Analyzed by Genome Sequencing, Transcriptome Profiling and Co-infection with Leishmania donovani.</title>
        <authorList>
            <person name="Kraeva N."/>
            <person name="Butenko A."/>
            <person name="Hlavacova J."/>
            <person name="Kostygov A."/>
            <person name="Myskova J."/>
            <person name="Grybchuk D."/>
            <person name="Lestinova T."/>
            <person name="Votypka J."/>
            <person name="Volf P."/>
            <person name="Opperdoes F."/>
            <person name="Flegontov P."/>
            <person name="Lukes J."/>
            <person name="Yurchenko V."/>
        </authorList>
    </citation>
    <scope>NUCLEOTIDE SEQUENCE [LARGE SCALE GENOMIC DNA]</scope>
    <source>
        <strain evidence="1 2">ATCC 30220</strain>
    </source>
</reference>
<keyword evidence="2" id="KW-1185">Reference proteome</keyword>
<dbReference type="EMBL" id="LJSK01000021">
    <property type="protein sequence ID" value="KPI89556.1"/>
    <property type="molecule type" value="Genomic_DNA"/>
</dbReference>
<dbReference type="OrthoDB" id="46529at2759"/>